<reference evidence="1 2" key="1">
    <citation type="submission" date="2016-03" db="EMBL/GenBank/DDBJ databases">
        <title>EvidentialGene: Evidence-directed Construction of Genes on Genomes.</title>
        <authorList>
            <person name="Gilbert D.G."/>
            <person name="Choi J.-H."/>
            <person name="Mockaitis K."/>
            <person name="Colbourne J."/>
            <person name="Pfrender M."/>
        </authorList>
    </citation>
    <scope>NUCLEOTIDE SEQUENCE [LARGE SCALE GENOMIC DNA]</scope>
    <source>
        <strain evidence="1 2">Xinb3</strain>
        <tissue evidence="1">Complete organism</tissue>
    </source>
</reference>
<dbReference type="OrthoDB" id="6331962at2759"/>
<dbReference type="AlphaFoldDB" id="A0A164ZJA3"/>
<comment type="caution">
    <text evidence="1">The sequence shown here is derived from an EMBL/GenBank/DDBJ whole genome shotgun (WGS) entry which is preliminary data.</text>
</comment>
<dbReference type="Proteomes" id="UP000076858">
    <property type="component" value="Unassembled WGS sequence"/>
</dbReference>
<keyword evidence="2" id="KW-1185">Reference proteome</keyword>
<evidence type="ECO:0000313" key="2">
    <source>
        <dbReference type="Proteomes" id="UP000076858"/>
    </source>
</evidence>
<dbReference type="EMBL" id="LRGB01000715">
    <property type="protein sequence ID" value="KZS16434.1"/>
    <property type="molecule type" value="Genomic_DNA"/>
</dbReference>
<protein>
    <submittedName>
        <fullName evidence="1">Uncharacterized protein</fullName>
    </submittedName>
</protein>
<evidence type="ECO:0000313" key="1">
    <source>
        <dbReference type="EMBL" id="KZS16434.1"/>
    </source>
</evidence>
<organism evidence="1 2">
    <name type="scientific">Daphnia magna</name>
    <dbReference type="NCBI Taxonomy" id="35525"/>
    <lineage>
        <taxon>Eukaryota</taxon>
        <taxon>Metazoa</taxon>
        <taxon>Ecdysozoa</taxon>
        <taxon>Arthropoda</taxon>
        <taxon>Crustacea</taxon>
        <taxon>Branchiopoda</taxon>
        <taxon>Diplostraca</taxon>
        <taxon>Cladocera</taxon>
        <taxon>Anomopoda</taxon>
        <taxon>Daphniidae</taxon>
        <taxon>Daphnia</taxon>
    </lineage>
</organism>
<accession>A0A164ZJA3</accession>
<name>A0A164ZJA3_9CRUS</name>
<gene>
    <name evidence="1" type="ORF">APZ42_017801</name>
</gene>
<sequence length="164" mass="17880">MAIEPCLGGRSLRGLTELSEHDHTSTTTVSCCDESVCHGGLALKNEDRASFIINNPFGYSKLKHQYAQLVQSNHGHDAAQRHKRSTNGGRCVENKMACLPIEIRCCSANMSVFFPISAISALTGCRTGNDARRSNKFRFQRAGIISRTGHGGERLLVSAQSRTS</sequence>
<proteinExistence type="predicted"/>